<dbReference type="GO" id="GO:0020037">
    <property type="term" value="F:heme binding"/>
    <property type="evidence" value="ECO:0007669"/>
    <property type="project" value="InterPro"/>
</dbReference>
<accession>A0A6A6DBK2</accession>
<keyword evidence="7" id="KW-0812">Transmembrane</keyword>
<keyword evidence="5 6" id="KW-0349">Heme</keyword>
<dbReference type="InterPro" id="IPR001128">
    <property type="entry name" value="Cyt_P450"/>
</dbReference>
<dbReference type="InterPro" id="IPR036396">
    <property type="entry name" value="Cyt_P450_sf"/>
</dbReference>
<protein>
    <submittedName>
        <fullName evidence="8">Cytochrome P450</fullName>
    </submittedName>
</protein>
<dbReference type="AlphaFoldDB" id="A0A6A6DBK2"/>
<dbReference type="EMBL" id="ML994700">
    <property type="protein sequence ID" value="KAF2176817.1"/>
    <property type="molecule type" value="Genomic_DNA"/>
</dbReference>
<evidence type="ECO:0000256" key="5">
    <source>
        <dbReference type="PIRSR" id="PIRSR602403-1"/>
    </source>
</evidence>
<dbReference type="PANTHER" id="PTHR24305:SF108">
    <property type="entry name" value="P450, PUTATIVE (EUROFUNG)-RELATED"/>
    <property type="match status" value="1"/>
</dbReference>
<evidence type="ECO:0000256" key="6">
    <source>
        <dbReference type="RuleBase" id="RU000461"/>
    </source>
</evidence>
<evidence type="ECO:0000256" key="1">
    <source>
        <dbReference type="ARBA" id="ARBA00001971"/>
    </source>
</evidence>
<sequence length="501" mass="56676">MAACHELLFRLPFTTLVLITCFCAYRVLAHPLRHLSGPRLARISSLFRLRIVSSGYAPSRLASLHAQYGEVVVIGPNHVSVSSPEVLPIVYGPKPQYRKSAFYRVFDPVYRGRSLDTLFTTRDPVHHKQLRSSVAGRFSSSGIRHFEPAVTKAIDDFVTAMLPRLGRVIEVEHWLDCLTFDIATATTFGQPWGALKSPETSRAMFNGLRLGFRYGAIVGQIPGLHPWLLGSPVFLHTLNTLGISDPVSPLFTLIDEALDRYDQDAQNLENTVIGWLHKKGDHESLLKDRTDFVNQLFCFAVVGGNVSISLLTVLYCLVKHPRIYDRLKAEIKESGPRELRPLTYAEALNMPYLQAVLKEALRLYPPASLPFERITPISGLYIRGHFIPPRTVISTSPQLMHLNTEIYGLDANQFRPERWIDAQGDTERLQRMEKCFFAFGRGNRNCIGKSFAIMQMSIFLVTILAKFDVQWAGGEDEEWATSYSWVCEQTNIKLKFIHHST</sequence>
<evidence type="ECO:0000313" key="9">
    <source>
        <dbReference type="Proteomes" id="UP000800200"/>
    </source>
</evidence>
<dbReference type="OrthoDB" id="3934656at2759"/>
<dbReference type="PROSITE" id="PS00086">
    <property type="entry name" value="CYTOCHROME_P450"/>
    <property type="match status" value="1"/>
</dbReference>
<feature type="transmembrane region" description="Helical" evidence="7">
    <location>
        <begin position="292"/>
        <end position="318"/>
    </location>
</feature>
<dbReference type="InterPro" id="IPR002403">
    <property type="entry name" value="Cyt_P450_E_grp-IV"/>
</dbReference>
<evidence type="ECO:0000256" key="2">
    <source>
        <dbReference type="ARBA" id="ARBA00010617"/>
    </source>
</evidence>
<keyword evidence="6" id="KW-0503">Monooxygenase</keyword>
<feature type="binding site" description="axial binding residue" evidence="5">
    <location>
        <position position="446"/>
    </location>
    <ligand>
        <name>heme</name>
        <dbReference type="ChEBI" id="CHEBI:30413"/>
    </ligand>
    <ligandPart>
        <name>Fe</name>
        <dbReference type="ChEBI" id="CHEBI:18248"/>
    </ligandPart>
</feature>
<dbReference type="GO" id="GO:0004497">
    <property type="term" value="F:monooxygenase activity"/>
    <property type="evidence" value="ECO:0007669"/>
    <property type="project" value="UniProtKB-KW"/>
</dbReference>
<dbReference type="PRINTS" id="PR00385">
    <property type="entry name" value="P450"/>
</dbReference>
<evidence type="ECO:0000313" key="8">
    <source>
        <dbReference type="EMBL" id="KAF2176817.1"/>
    </source>
</evidence>
<name>A0A6A6DBK2_9PEZI</name>
<comment type="cofactor">
    <cofactor evidence="1 5">
        <name>heme</name>
        <dbReference type="ChEBI" id="CHEBI:30413"/>
    </cofactor>
</comment>
<dbReference type="PANTHER" id="PTHR24305">
    <property type="entry name" value="CYTOCHROME P450"/>
    <property type="match status" value="1"/>
</dbReference>
<dbReference type="GO" id="GO:0005506">
    <property type="term" value="F:iron ion binding"/>
    <property type="evidence" value="ECO:0007669"/>
    <property type="project" value="InterPro"/>
</dbReference>
<evidence type="ECO:0000256" key="3">
    <source>
        <dbReference type="ARBA" id="ARBA00022723"/>
    </source>
</evidence>
<comment type="similarity">
    <text evidence="2 6">Belongs to the cytochrome P450 family.</text>
</comment>
<keyword evidence="9" id="KW-1185">Reference proteome</keyword>
<dbReference type="Proteomes" id="UP000800200">
    <property type="component" value="Unassembled WGS sequence"/>
</dbReference>
<dbReference type="PRINTS" id="PR00465">
    <property type="entry name" value="EP450IV"/>
</dbReference>
<dbReference type="GO" id="GO:0016705">
    <property type="term" value="F:oxidoreductase activity, acting on paired donors, with incorporation or reduction of molecular oxygen"/>
    <property type="evidence" value="ECO:0007669"/>
    <property type="project" value="InterPro"/>
</dbReference>
<reference evidence="8" key="1">
    <citation type="journal article" date="2020" name="Stud. Mycol.">
        <title>101 Dothideomycetes genomes: a test case for predicting lifestyles and emergence of pathogens.</title>
        <authorList>
            <person name="Haridas S."/>
            <person name="Albert R."/>
            <person name="Binder M."/>
            <person name="Bloem J."/>
            <person name="Labutti K."/>
            <person name="Salamov A."/>
            <person name="Andreopoulos B."/>
            <person name="Baker S."/>
            <person name="Barry K."/>
            <person name="Bills G."/>
            <person name="Bluhm B."/>
            <person name="Cannon C."/>
            <person name="Castanera R."/>
            <person name="Culley D."/>
            <person name="Daum C."/>
            <person name="Ezra D."/>
            <person name="Gonzalez J."/>
            <person name="Henrissat B."/>
            <person name="Kuo A."/>
            <person name="Liang C."/>
            <person name="Lipzen A."/>
            <person name="Lutzoni F."/>
            <person name="Magnuson J."/>
            <person name="Mondo S."/>
            <person name="Nolan M."/>
            <person name="Ohm R."/>
            <person name="Pangilinan J."/>
            <person name="Park H.-J."/>
            <person name="Ramirez L."/>
            <person name="Alfaro M."/>
            <person name="Sun H."/>
            <person name="Tritt A."/>
            <person name="Yoshinaga Y."/>
            <person name="Zwiers L.-H."/>
            <person name="Turgeon B."/>
            <person name="Goodwin S."/>
            <person name="Spatafora J."/>
            <person name="Crous P."/>
            <person name="Grigoriev I."/>
        </authorList>
    </citation>
    <scope>NUCLEOTIDE SEQUENCE</scope>
    <source>
        <strain evidence="8">CBS 207.26</strain>
    </source>
</reference>
<keyword evidence="6" id="KW-0560">Oxidoreductase</keyword>
<dbReference type="Gene3D" id="1.10.630.10">
    <property type="entry name" value="Cytochrome P450"/>
    <property type="match status" value="1"/>
</dbReference>
<gene>
    <name evidence="8" type="ORF">K469DRAFT_678097</name>
</gene>
<keyword evidence="7" id="KW-0472">Membrane</keyword>
<evidence type="ECO:0000256" key="4">
    <source>
        <dbReference type="ARBA" id="ARBA00023004"/>
    </source>
</evidence>
<evidence type="ECO:0000256" key="7">
    <source>
        <dbReference type="SAM" id="Phobius"/>
    </source>
</evidence>
<keyword evidence="7" id="KW-1133">Transmembrane helix</keyword>
<dbReference type="SUPFAM" id="SSF48264">
    <property type="entry name" value="Cytochrome P450"/>
    <property type="match status" value="1"/>
</dbReference>
<keyword evidence="3 5" id="KW-0479">Metal-binding</keyword>
<dbReference type="InterPro" id="IPR050121">
    <property type="entry name" value="Cytochrome_P450_monoxygenase"/>
</dbReference>
<organism evidence="8 9">
    <name type="scientific">Zopfia rhizophila CBS 207.26</name>
    <dbReference type="NCBI Taxonomy" id="1314779"/>
    <lineage>
        <taxon>Eukaryota</taxon>
        <taxon>Fungi</taxon>
        <taxon>Dikarya</taxon>
        <taxon>Ascomycota</taxon>
        <taxon>Pezizomycotina</taxon>
        <taxon>Dothideomycetes</taxon>
        <taxon>Dothideomycetes incertae sedis</taxon>
        <taxon>Zopfiaceae</taxon>
        <taxon>Zopfia</taxon>
    </lineage>
</organism>
<keyword evidence="4 5" id="KW-0408">Iron</keyword>
<proteinExistence type="inferred from homology"/>
<dbReference type="InterPro" id="IPR017972">
    <property type="entry name" value="Cyt_P450_CS"/>
</dbReference>
<dbReference type="Pfam" id="PF00067">
    <property type="entry name" value="p450"/>
    <property type="match status" value="1"/>
</dbReference>